<feature type="transmembrane region" description="Helical" evidence="6">
    <location>
        <begin position="182"/>
        <end position="202"/>
    </location>
</feature>
<evidence type="ECO:0000256" key="4">
    <source>
        <dbReference type="ARBA" id="ARBA00022989"/>
    </source>
</evidence>
<dbReference type="InterPro" id="IPR036259">
    <property type="entry name" value="MFS_trans_sf"/>
</dbReference>
<evidence type="ECO:0000256" key="2">
    <source>
        <dbReference type="ARBA" id="ARBA00022448"/>
    </source>
</evidence>
<dbReference type="PROSITE" id="PS50850">
    <property type="entry name" value="MFS"/>
    <property type="match status" value="1"/>
</dbReference>
<dbReference type="Gene3D" id="1.20.1720.10">
    <property type="entry name" value="Multidrug resistance protein D"/>
    <property type="match status" value="1"/>
</dbReference>
<keyword evidence="4 6" id="KW-1133">Transmembrane helix</keyword>
<dbReference type="PANTHER" id="PTHR23501">
    <property type="entry name" value="MAJOR FACILITATOR SUPERFAMILY"/>
    <property type="match status" value="1"/>
</dbReference>
<feature type="transmembrane region" description="Helical" evidence="6">
    <location>
        <begin position="369"/>
        <end position="389"/>
    </location>
</feature>
<feature type="transmembrane region" description="Helical" evidence="6">
    <location>
        <begin position="286"/>
        <end position="305"/>
    </location>
</feature>
<dbReference type="GO" id="GO:0005886">
    <property type="term" value="C:plasma membrane"/>
    <property type="evidence" value="ECO:0007669"/>
    <property type="project" value="UniProtKB-SubCell"/>
</dbReference>
<dbReference type="InterPro" id="IPR020846">
    <property type="entry name" value="MFS_dom"/>
</dbReference>
<feature type="transmembrane region" description="Helical" evidence="6">
    <location>
        <begin position="156"/>
        <end position="176"/>
    </location>
</feature>
<dbReference type="GO" id="GO:0022857">
    <property type="term" value="F:transmembrane transporter activity"/>
    <property type="evidence" value="ECO:0007669"/>
    <property type="project" value="InterPro"/>
</dbReference>
<sequence>MPSQTSSTAPATSPARERAFSWRFLTPLYVGSALNPINSSLIATALVPIAHGIGVSIGQTATLVTALYLASAVAQPTAGKAGEVFGPRRVLVTGIVAVGVGGLVGGLARNLLALLVSRVLIGIGTSCAYPTAMLLIRERARRTGLEQPPGGVLGGLQIAGVATASLGLPVGGLLVSGFGWRAVFLVNIPVALAALATALVWVEADGPLKGFRLREVASRLDVTGIAGFAAAMLALLVFLFQLPTAHWWILALSLVLWTADILWELRAASPFLDVRLLAARPALTNTYVLFGLVMLCQYVVLYGVTQWVEAVRGYSESASGLLLLPMTLVSGVVIALISRRNMVRGPVIAAALTALAGSAGVLLLDSGVWIGVVALVTFVFGASTGFAVAGYQTALYTHAPPEQLGTAAGLLRTFGYVGSIASSAITGIVFHHRVSDHGIHLIAWIMIGISLGLTVLTLADRSLRGRTDRSGRT</sequence>
<keyword evidence="9" id="KW-1185">Reference proteome</keyword>
<comment type="subcellular location">
    <subcellularLocation>
        <location evidence="1">Cell inner membrane</location>
        <topology evidence="1">Multi-pass membrane protein</topology>
    </subcellularLocation>
</comment>
<feature type="transmembrane region" description="Helical" evidence="6">
    <location>
        <begin position="114"/>
        <end position="136"/>
    </location>
</feature>
<feature type="transmembrane region" description="Helical" evidence="6">
    <location>
        <begin position="90"/>
        <end position="108"/>
    </location>
</feature>
<evidence type="ECO:0000256" key="1">
    <source>
        <dbReference type="ARBA" id="ARBA00004429"/>
    </source>
</evidence>
<feature type="transmembrane region" description="Helical" evidence="6">
    <location>
        <begin position="317"/>
        <end position="338"/>
    </location>
</feature>
<dbReference type="Pfam" id="PF07690">
    <property type="entry name" value="MFS_1"/>
    <property type="match status" value="1"/>
</dbReference>
<dbReference type="InterPro" id="IPR011701">
    <property type="entry name" value="MFS"/>
</dbReference>
<keyword evidence="5 6" id="KW-0472">Membrane</keyword>
<name>A0A1H6DBE7_9ACTN</name>
<keyword evidence="2" id="KW-0813">Transport</keyword>
<feature type="transmembrane region" description="Helical" evidence="6">
    <location>
        <begin position="246"/>
        <end position="265"/>
    </location>
</feature>
<dbReference type="AlphaFoldDB" id="A0A1H6DBE7"/>
<accession>A0A1H6DBE7</accession>
<dbReference type="OrthoDB" id="3281800at2"/>
<evidence type="ECO:0000256" key="5">
    <source>
        <dbReference type="ARBA" id="ARBA00023136"/>
    </source>
</evidence>
<feature type="transmembrane region" description="Helical" evidence="6">
    <location>
        <begin position="410"/>
        <end position="432"/>
    </location>
</feature>
<feature type="transmembrane region" description="Helical" evidence="6">
    <location>
        <begin position="345"/>
        <end position="363"/>
    </location>
</feature>
<evidence type="ECO:0000256" key="6">
    <source>
        <dbReference type="SAM" id="Phobius"/>
    </source>
</evidence>
<dbReference type="EMBL" id="FNVU01000013">
    <property type="protein sequence ID" value="SEG82015.1"/>
    <property type="molecule type" value="Genomic_DNA"/>
</dbReference>
<feature type="transmembrane region" description="Helical" evidence="6">
    <location>
        <begin position="438"/>
        <end position="459"/>
    </location>
</feature>
<feature type="transmembrane region" description="Helical" evidence="6">
    <location>
        <begin position="222"/>
        <end position="240"/>
    </location>
</feature>
<evidence type="ECO:0000313" key="9">
    <source>
        <dbReference type="Proteomes" id="UP000236754"/>
    </source>
</evidence>
<dbReference type="RefSeq" id="WP_103888572.1">
    <property type="nucleotide sequence ID" value="NZ_FNVU01000013.1"/>
</dbReference>
<proteinExistence type="predicted"/>
<evidence type="ECO:0000313" key="8">
    <source>
        <dbReference type="EMBL" id="SEG82015.1"/>
    </source>
</evidence>
<evidence type="ECO:0000256" key="3">
    <source>
        <dbReference type="ARBA" id="ARBA00022692"/>
    </source>
</evidence>
<dbReference type="Proteomes" id="UP000236754">
    <property type="component" value="Unassembled WGS sequence"/>
</dbReference>
<dbReference type="PANTHER" id="PTHR23501:SF191">
    <property type="entry name" value="VACUOLAR BASIC AMINO ACID TRANSPORTER 4"/>
    <property type="match status" value="1"/>
</dbReference>
<protein>
    <submittedName>
        <fullName evidence="8">Major Facilitator Superfamily protein</fullName>
    </submittedName>
</protein>
<dbReference type="SUPFAM" id="SSF103473">
    <property type="entry name" value="MFS general substrate transporter"/>
    <property type="match status" value="1"/>
</dbReference>
<feature type="transmembrane region" description="Helical" evidence="6">
    <location>
        <begin position="41"/>
        <end position="69"/>
    </location>
</feature>
<keyword evidence="3 6" id="KW-0812">Transmembrane</keyword>
<reference evidence="8 9" key="1">
    <citation type="submission" date="2016-10" db="EMBL/GenBank/DDBJ databases">
        <authorList>
            <person name="de Groot N.N."/>
        </authorList>
    </citation>
    <scope>NUCLEOTIDE SEQUENCE [LARGE SCALE GENOMIC DNA]</scope>
    <source>
        <strain evidence="8 9">CGMCC 4.2023</strain>
    </source>
</reference>
<evidence type="ECO:0000259" key="7">
    <source>
        <dbReference type="PROSITE" id="PS50850"/>
    </source>
</evidence>
<gene>
    <name evidence="8" type="ORF">SAMN05216223_11359</name>
</gene>
<organism evidence="8 9">
    <name type="scientific">Actinacidiphila yanglinensis</name>
    <dbReference type="NCBI Taxonomy" id="310779"/>
    <lineage>
        <taxon>Bacteria</taxon>
        <taxon>Bacillati</taxon>
        <taxon>Actinomycetota</taxon>
        <taxon>Actinomycetes</taxon>
        <taxon>Kitasatosporales</taxon>
        <taxon>Streptomycetaceae</taxon>
        <taxon>Actinacidiphila</taxon>
    </lineage>
</organism>
<feature type="domain" description="Major facilitator superfamily (MFS) profile" evidence="7">
    <location>
        <begin position="24"/>
        <end position="462"/>
    </location>
</feature>
<dbReference type="Gene3D" id="1.20.1250.20">
    <property type="entry name" value="MFS general substrate transporter like domains"/>
    <property type="match status" value="1"/>
</dbReference>